<evidence type="ECO:0000256" key="1">
    <source>
        <dbReference type="SAM" id="Coils"/>
    </source>
</evidence>
<evidence type="ECO:0000256" key="3">
    <source>
        <dbReference type="SAM" id="Phobius"/>
    </source>
</evidence>
<evidence type="ECO:0000313" key="5">
    <source>
        <dbReference type="Proteomes" id="UP000054248"/>
    </source>
</evidence>
<dbReference type="InterPro" id="IPR029058">
    <property type="entry name" value="AB_hydrolase_fold"/>
</dbReference>
<evidence type="ECO:0000313" key="4">
    <source>
        <dbReference type="EMBL" id="KIO21858.1"/>
    </source>
</evidence>
<protein>
    <submittedName>
        <fullName evidence="4">Uncharacterized protein</fullName>
    </submittedName>
</protein>
<sequence length="197" mass="21925">MSKNLFVVNGEFDPWRSASLSSRAAPAFVDTPTQEITVIPSGHHCWDWTMANAIVNTDVMQTQDLGISKLRDWLMDWYEAHPNIKNNLPPAPLDPETSATITSMNNAMQGMQNDINKLQSENRGAIASYVLNGILAAAFLAALGLFFRERSTRSPRKPVAREPLADPQGSTTRLLNPSPRQSVEQEAWRAPKYSDPF</sequence>
<dbReference type="Gene3D" id="3.40.50.1820">
    <property type="entry name" value="alpha/beta hydrolase"/>
    <property type="match status" value="1"/>
</dbReference>
<dbReference type="Proteomes" id="UP000054248">
    <property type="component" value="Unassembled WGS sequence"/>
</dbReference>
<organism evidence="4 5">
    <name type="scientific">Tulasnella calospora MUT 4182</name>
    <dbReference type="NCBI Taxonomy" id="1051891"/>
    <lineage>
        <taxon>Eukaryota</taxon>
        <taxon>Fungi</taxon>
        <taxon>Dikarya</taxon>
        <taxon>Basidiomycota</taxon>
        <taxon>Agaricomycotina</taxon>
        <taxon>Agaricomycetes</taxon>
        <taxon>Cantharellales</taxon>
        <taxon>Tulasnellaceae</taxon>
        <taxon>Tulasnella</taxon>
    </lineage>
</organism>
<feature type="transmembrane region" description="Helical" evidence="3">
    <location>
        <begin position="126"/>
        <end position="147"/>
    </location>
</feature>
<keyword evidence="5" id="KW-1185">Reference proteome</keyword>
<feature type="region of interest" description="Disordered" evidence="2">
    <location>
        <begin position="152"/>
        <end position="197"/>
    </location>
</feature>
<evidence type="ECO:0000256" key="2">
    <source>
        <dbReference type="SAM" id="MobiDB-lite"/>
    </source>
</evidence>
<keyword evidence="1" id="KW-0175">Coiled coil</keyword>
<reference evidence="4 5" key="1">
    <citation type="submission" date="2014-04" db="EMBL/GenBank/DDBJ databases">
        <authorList>
            <consortium name="DOE Joint Genome Institute"/>
            <person name="Kuo A."/>
            <person name="Girlanda M."/>
            <person name="Perotto S."/>
            <person name="Kohler A."/>
            <person name="Nagy L.G."/>
            <person name="Floudas D."/>
            <person name="Copeland A."/>
            <person name="Barry K.W."/>
            <person name="Cichocki N."/>
            <person name="Veneault-Fourrey C."/>
            <person name="LaButti K."/>
            <person name="Lindquist E.A."/>
            <person name="Lipzen A."/>
            <person name="Lundell T."/>
            <person name="Morin E."/>
            <person name="Murat C."/>
            <person name="Sun H."/>
            <person name="Tunlid A."/>
            <person name="Henrissat B."/>
            <person name="Grigoriev I.V."/>
            <person name="Hibbett D.S."/>
            <person name="Martin F."/>
            <person name="Nordberg H.P."/>
            <person name="Cantor M.N."/>
            <person name="Hua S.X."/>
        </authorList>
    </citation>
    <scope>NUCLEOTIDE SEQUENCE [LARGE SCALE GENOMIC DNA]</scope>
    <source>
        <strain evidence="4 5">MUT 4182</strain>
    </source>
</reference>
<dbReference type="HOGENOM" id="CLU_1385085_0_0_1"/>
<dbReference type="AlphaFoldDB" id="A0A0C3KKE0"/>
<keyword evidence="3" id="KW-1133">Transmembrane helix</keyword>
<accession>A0A0C3KKE0</accession>
<proteinExistence type="predicted"/>
<feature type="compositionally biased region" description="Polar residues" evidence="2">
    <location>
        <begin position="168"/>
        <end position="184"/>
    </location>
</feature>
<keyword evidence="3" id="KW-0812">Transmembrane</keyword>
<keyword evidence="3" id="KW-0472">Membrane</keyword>
<name>A0A0C3KKE0_9AGAM</name>
<dbReference type="EMBL" id="KN823125">
    <property type="protein sequence ID" value="KIO21858.1"/>
    <property type="molecule type" value="Genomic_DNA"/>
</dbReference>
<reference evidence="5" key="2">
    <citation type="submission" date="2015-01" db="EMBL/GenBank/DDBJ databases">
        <title>Evolutionary Origins and Diversification of the Mycorrhizal Mutualists.</title>
        <authorList>
            <consortium name="DOE Joint Genome Institute"/>
            <consortium name="Mycorrhizal Genomics Consortium"/>
            <person name="Kohler A."/>
            <person name="Kuo A."/>
            <person name="Nagy L.G."/>
            <person name="Floudas D."/>
            <person name="Copeland A."/>
            <person name="Barry K.W."/>
            <person name="Cichocki N."/>
            <person name="Veneault-Fourrey C."/>
            <person name="LaButti K."/>
            <person name="Lindquist E.A."/>
            <person name="Lipzen A."/>
            <person name="Lundell T."/>
            <person name="Morin E."/>
            <person name="Murat C."/>
            <person name="Riley R."/>
            <person name="Ohm R."/>
            <person name="Sun H."/>
            <person name="Tunlid A."/>
            <person name="Henrissat B."/>
            <person name="Grigoriev I.V."/>
            <person name="Hibbett D.S."/>
            <person name="Martin F."/>
        </authorList>
    </citation>
    <scope>NUCLEOTIDE SEQUENCE [LARGE SCALE GENOMIC DNA]</scope>
    <source>
        <strain evidence="5">MUT 4182</strain>
    </source>
</reference>
<feature type="coiled-coil region" evidence="1">
    <location>
        <begin position="101"/>
        <end position="128"/>
    </location>
</feature>
<dbReference type="OrthoDB" id="10325636at2759"/>
<gene>
    <name evidence="4" type="ORF">M407DRAFT_10201</name>
</gene>